<reference evidence="1 2" key="1">
    <citation type="submission" date="2019-01" db="EMBL/GenBank/DDBJ databases">
        <authorList>
            <person name="Alioto T."/>
            <person name="Alioto T."/>
        </authorList>
    </citation>
    <scope>NUCLEOTIDE SEQUENCE [LARGE SCALE GENOMIC DNA]</scope>
</reference>
<protein>
    <submittedName>
        <fullName evidence="1">Uncharacterized protein</fullName>
    </submittedName>
</protein>
<name>A0A485NIP5_LYNPA</name>
<organism evidence="1 2">
    <name type="scientific">Lynx pardinus</name>
    <name type="common">Iberian lynx</name>
    <name type="synonym">Felis pardina</name>
    <dbReference type="NCBI Taxonomy" id="191816"/>
    <lineage>
        <taxon>Eukaryota</taxon>
        <taxon>Metazoa</taxon>
        <taxon>Chordata</taxon>
        <taxon>Craniata</taxon>
        <taxon>Vertebrata</taxon>
        <taxon>Euteleostomi</taxon>
        <taxon>Mammalia</taxon>
        <taxon>Eutheria</taxon>
        <taxon>Laurasiatheria</taxon>
        <taxon>Carnivora</taxon>
        <taxon>Feliformia</taxon>
        <taxon>Felidae</taxon>
        <taxon>Felinae</taxon>
        <taxon>Lynx</taxon>
    </lineage>
</organism>
<keyword evidence="2" id="KW-1185">Reference proteome</keyword>
<dbReference type="AlphaFoldDB" id="A0A485NIP5"/>
<evidence type="ECO:0000313" key="1">
    <source>
        <dbReference type="EMBL" id="VFV32094.1"/>
    </source>
</evidence>
<dbReference type="EMBL" id="CAAGRJ010016385">
    <property type="protein sequence ID" value="VFV32094.1"/>
    <property type="molecule type" value="Genomic_DNA"/>
</dbReference>
<sequence length="114" mass="13135">MPKAWEKKVFFGPRQVFWASDFTWGYGTTMGGSWHLSQKHVPDLAEVLLGEHKAHIHPDMRQRFLQSWLFSRCPQMTSYIMGIMPQQHHSVPMQTHAGLLRLPGTHVVCSHNEG</sequence>
<dbReference type="Proteomes" id="UP000386466">
    <property type="component" value="Unassembled WGS sequence"/>
</dbReference>
<proteinExistence type="predicted"/>
<gene>
    <name evidence="1" type="ORF">LYPA_23C003622</name>
</gene>
<accession>A0A485NIP5</accession>
<evidence type="ECO:0000313" key="2">
    <source>
        <dbReference type="Proteomes" id="UP000386466"/>
    </source>
</evidence>